<accession>H2ZI42</accession>
<evidence type="ECO:0000256" key="2">
    <source>
        <dbReference type="ARBA" id="ARBA00023015"/>
    </source>
</evidence>
<protein>
    <submittedName>
        <fullName evidence="6">Uncharacterized protein</fullName>
    </submittedName>
</protein>
<evidence type="ECO:0000256" key="3">
    <source>
        <dbReference type="ARBA" id="ARBA00023125"/>
    </source>
</evidence>
<dbReference type="GO" id="GO:0005634">
    <property type="term" value="C:nucleus"/>
    <property type="evidence" value="ECO:0007669"/>
    <property type="project" value="UniProtKB-SubCell"/>
</dbReference>
<keyword evidence="4" id="KW-0804">Transcription</keyword>
<dbReference type="GO" id="GO:0000978">
    <property type="term" value="F:RNA polymerase II cis-regulatory region sequence-specific DNA binding"/>
    <property type="evidence" value="ECO:0007669"/>
    <property type="project" value="TreeGrafter"/>
</dbReference>
<keyword evidence="7" id="KW-1185">Reference proteome</keyword>
<evidence type="ECO:0000313" key="6">
    <source>
        <dbReference type="Ensembl" id="ENSCSAVP00000017258.1"/>
    </source>
</evidence>
<dbReference type="AlphaFoldDB" id="H2ZI42"/>
<reference evidence="7" key="1">
    <citation type="submission" date="2003-08" db="EMBL/GenBank/DDBJ databases">
        <authorList>
            <person name="Birren B."/>
            <person name="Nusbaum C."/>
            <person name="Abebe A."/>
            <person name="Abouelleil A."/>
            <person name="Adekoya E."/>
            <person name="Ait-zahra M."/>
            <person name="Allen N."/>
            <person name="Allen T."/>
            <person name="An P."/>
            <person name="Anderson M."/>
            <person name="Anderson S."/>
            <person name="Arachchi H."/>
            <person name="Armbruster J."/>
            <person name="Bachantsang P."/>
            <person name="Baldwin J."/>
            <person name="Barry A."/>
            <person name="Bayul T."/>
            <person name="Blitshsteyn B."/>
            <person name="Bloom T."/>
            <person name="Blye J."/>
            <person name="Boguslavskiy L."/>
            <person name="Borowsky M."/>
            <person name="Boukhgalter B."/>
            <person name="Brunache A."/>
            <person name="Butler J."/>
            <person name="Calixte N."/>
            <person name="Calvo S."/>
            <person name="Camarata J."/>
            <person name="Campo K."/>
            <person name="Chang J."/>
            <person name="Cheshatsang Y."/>
            <person name="Citroen M."/>
            <person name="Collymore A."/>
            <person name="Considine T."/>
            <person name="Cook A."/>
            <person name="Cooke P."/>
            <person name="Corum B."/>
            <person name="Cuomo C."/>
            <person name="David R."/>
            <person name="Dawoe T."/>
            <person name="Degray S."/>
            <person name="Dodge S."/>
            <person name="Dooley K."/>
            <person name="Dorje P."/>
            <person name="Dorjee K."/>
            <person name="Dorris L."/>
            <person name="Duffey N."/>
            <person name="Dupes A."/>
            <person name="Elkins T."/>
            <person name="Engels R."/>
            <person name="Erickson J."/>
            <person name="Farina A."/>
            <person name="Faro S."/>
            <person name="Ferreira P."/>
            <person name="Fischer H."/>
            <person name="Fitzgerald M."/>
            <person name="Foley K."/>
            <person name="Gage D."/>
            <person name="Galagan J."/>
            <person name="Gearin G."/>
            <person name="Gnerre S."/>
            <person name="Gnirke A."/>
            <person name="Goyette A."/>
            <person name="Graham J."/>
            <person name="Grandbois E."/>
            <person name="Gyaltsen K."/>
            <person name="Hafez N."/>
            <person name="Hagopian D."/>
            <person name="Hagos B."/>
            <person name="Hall J."/>
            <person name="Hatcher B."/>
            <person name="Heller A."/>
            <person name="Higgins H."/>
            <person name="Honan T."/>
            <person name="Horn A."/>
            <person name="Houde N."/>
            <person name="Hughes L."/>
            <person name="Hulme W."/>
            <person name="Husby E."/>
            <person name="Iliev I."/>
            <person name="Jaffe D."/>
            <person name="Jones C."/>
            <person name="Kamal M."/>
            <person name="Kamat A."/>
            <person name="Kamvysselis M."/>
            <person name="Karlsson E."/>
            <person name="Kells C."/>
            <person name="Kieu A."/>
            <person name="Kisner P."/>
            <person name="Kodira C."/>
            <person name="Kulbokas E."/>
            <person name="Labutti K."/>
            <person name="Lama D."/>
            <person name="Landers T."/>
            <person name="Leger J."/>
            <person name="Levine S."/>
            <person name="Lewis D."/>
            <person name="Lewis T."/>
            <person name="Lindblad-toh K."/>
            <person name="Liu X."/>
            <person name="Lokyitsang T."/>
            <person name="Lokyitsang Y."/>
            <person name="Lucien O."/>
            <person name="Lui A."/>
            <person name="Ma L.J."/>
            <person name="Mabbitt R."/>
            <person name="Macdonald J."/>
            <person name="Maclean C."/>
            <person name="Major J."/>
            <person name="Manning J."/>
            <person name="Marabella R."/>
            <person name="Maru K."/>
            <person name="Matthews C."/>
            <person name="Mauceli E."/>
            <person name="Mccarthy M."/>
            <person name="Mcdonough S."/>
            <person name="Mcghee T."/>
            <person name="Meldrim J."/>
            <person name="Meneus L."/>
            <person name="Mesirov J."/>
            <person name="Mihalev A."/>
            <person name="Mihova T."/>
            <person name="Mikkelsen T."/>
            <person name="Mlenga V."/>
            <person name="Moru K."/>
            <person name="Mozes J."/>
            <person name="Mulrain L."/>
            <person name="Munson G."/>
            <person name="Naylor J."/>
            <person name="Newes C."/>
            <person name="Nguyen C."/>
            <person name="Nguyen N."/>
            <person name="Nguyen T."/>
            <person name="Nicol R."/>
            <person name="Nielsen C."/>
            <person name="Nizzari M."/>
            <person name="Norbu C."/>
            <person name="Norbu N."/>
            <person name="O'donnell P."/>
            <person name="Okoawo O."/>
            <person name="O'leary S."/>
            <person name="Omotosho B."/>
            <person name="O'neill K."/>
            <person name="Osman S."/>
            <person name="Parker S."/>
            <person name="Perrin D."/>
            <person name="Phunkhang P."/>
            <person name="Piqani B."/>
            <person name="Purcell S."/>
            <person name="Rachupka T."/>
            <person name="Ramasamy U."/>
            <person name="Rameau R."/>
            <person name="Ray V."/>
            <person name="Raymond C."/>
            <person name="Retta R."/>
            <person name="Richardson S."/>
            <person name="Rise C."/>
            <person name="Rodriguez J."/>
            <person name="Rogers J."/>
            <person name="Rogov P."/>
            <person name="Rutman M."/>
            <person name="Schupbach R."/>
            <person name="Seaman C."/>
            <person name="Settipalli S."/>
            <person name="Sharpe T."/>
            <person name="Sheridan J."/>
            <person name="Sherpa N."/>
            <person name="Shi J."/>
            <person name="Smirnov S."/>
            <person name="Smith C."/>
            <person name="Sougnez C."/>
            <person name="Spencer B."/>
            <person name="Stalker J."/>
            <person name="Stange-thomann N."/>
            <person name="Stavropoulos S."/>
            <person name="Stetson K."/>
            <person name="Stone C."/>
            <person name="Stone S."/>
            <person name="Stubbs M."/>
            <person name="Talamas J."/>
            <person name="Tchuinga P."/>
            <person name="Tenzing P."/>
            <person name="Tesfaye S."/>
            <person name="Theodore J."/>
            <person name="Thoulutsang Y."/>
            <person name="Topham K."/>
            <person name="Towey S."/>
            <person name="Tsamla T."/>
            <person name="Tsomo N."/>
            <person name="Vallee D."/>
            <person name="Vassiliev H."/>
            <person name="Venkataraman V."/>
            <person name="Vinson J."/>
            <person name="Vo A."/>
            <person name="Wade C."/>
            <person name="Wang S."/>
            <person name="Wangchuk T."/>
            <person name="Wangdi T."/>
            <person name="Whittaker C."/>
            <person name="Wilkinson J."/>
            <person name="Wu Y."/>
            <person name="Wyman D."/>
            <person name="Yadav S."/>
            <person name="Yang S."/>
            <person name="Yang X."/>
            <person name="Yeager S."/>
            <person name="Yee E."/>
            <person name="Young G."/>
            <person name="Zainoun J."/>
            <person name="Zembeck L."/>
            <person name="Zimmer A."/>
            <person name="Zody M."/>
            <person name="Lander E."/>
        </authorList>
    </citation>
    <scope>NUCLEOTIDE SEQUENCE [LARGE SCALE GENOMIC DNA]</scope>
</reference>
<evidence type="ECO:0000256" key="4">
    <source>
        <dbReference type="ARBA" id="ARBA00023163"/>
    </source>
</evidence>
<dbReference type="HOGENOM" id="CLU_1204437_0_0_1"/>
<organism evidence="6 7">
    <name type="scientific">Ciona savignyi</name>
    <name type="common">Pacific transparent sea squirt</name>
    <dbReference type="NCBI Taxonomy" id="51511"/>
    <lineage>
        <taxon>Eukaryota</taxon>
        <taxon>Metazoa</taxon>
        <taxon>Chordata</taxon>
        <taxon>Tunicata</taxon>
        <taxon>Ascidiacea</taxon>
        <taxon>Phlebobranchia</taxon>
        <taxon>Cionidae</taxon>
        <taxon>Ciona</taxon>
    </lineage>
</organism>
<dbReference type="Ensembl" id="ENSCSAVT00000017446.1">
    <property type="protein sequence ID" value="ENSCSAVP00000017258.1"/>
    <property type="gene ID" value="ENSCSAVG00000010155.1"/>
</dbReference>
<reference evidence="6" key="3">
    <citation type="submission" date="2025-09" db="UniProtKB">
        <authorList>
            <consortium name="Ensembl"/>
        </authorList>
    </citation>
    <scope>IDENTIFICATION</scope>
</reference>
<dbReference type="GO" id="GO:0000981">
    <property type="term" value="F:DNA-binding transcription factor activity, RNA polymerase II-specific"/>
    <property type="evidence" value="ECO:0007669"/>
    <property type="project" value="TreeGrafter"/>
</dbReference>
<dbReference type="Proteomes" id="UP000007875">
    <property type="component" value="Unassembled WGS sequence"/>
</dbReference>
<reference evidence="6" key="2">
    <citation type="submission" date="2025-08" db="UniProtKB">
        <authorList>
            <consortium name="Ensembl"/>
        </authorList>
    </citation>
    <scope>IDENTIFICATION</scope>
</reference>
<dbReference type="PANTHER" id="PTHR46062">
    <property type="entry name" value="STEROL REGULATORY ELEMENT-BINDING PROTEIN"/>
    <property type="match status" value="1"/>
</dbReference>
<proteinExistence type="predicted"/>
<name>H2ZI42_CIOSA</name>
<evidence type="ECO:0000313" key="7">
    <source>
        <dbReference type="Proteomes" id="UP000007875"/>
    </source>
</evidence>
<keyword evidence="2" id="KW-0805">Transcription regulation</keyword>
<comment type="subcellular location">
    <subcellularLocation>
        <location evidence="1">Nucleus</location>
    </subcellularLocation>
</comment>
<evidence type="ECO:0000256" key="5">
    <source>
        <dbReference type="ARBA" id="ARBA00023242"/>
    </source>
</evidence>
<sequence length="230" mass="26174">MMVVNKNDPISWVSLGFRMKMLHEALFTLIDPLDELTQPPTQEALEYLQLIGDCNEDVTHLDPRFDPHCKFWSSVAMVAAHWMVADDDAQLSQFIERLPSMISSKNVLSRALMWSYIAKRDFIVAQDEEVFTPSYGALVGRCNQASKLLKESLLCCRGDGDIVSAFQLLACDWLLETRTKIWEQNNGDVTKMATKEELTSFEDDVNLLRAVAKQLPSARSKVWCVRAHFV</sequence>
<keyword evidence="5" id="KW-0539">Nucleus</keyword>
<dbReference type="PANTHER" id="PTHR46062:SF1">
    <property type="entry name" value="LP12374P"/>
    <property type="match status" value="1"/>
</dbReference>
<keyword evidence="3" id="KW-0238">DNA-binding</keyword>
<evidence type="ECO:0000256" key="1">
    <source>
        <dbReference type="ARBA" id="ARBA00004123"/>
    </source>
</evidence>
<dbReference type="GeneTree" id="ENSGT00940000174327"/>